<dbReference type="PROSITE" id="PS51318">
    <property type="entry name" value="TAT"/>
    <property type="match status" value="1"/>
</dbReference>
<protein>
    <submittedName>
        <fullName evidence="4">Metallophosphoesterase</fullName>
    </submittedName>
</protein>
<feature type="domain" description="Calcineurin-like phosphoesterase" evidence="3">
    <location>
        <begin position="67"/>
        <end position="286"/>
    </location>
</feature>
<dbReference type="AlphaFoldDB" id="A0A098THK4"/>
<sequence>MGLSRRQFLVMAGSASGLGLAFLSQRLFAQGNAPPTPAPVTPVSPPTPMTESVGPAGLFAPQRGDVRIVVISDLNSQYGSTDYEPEVDKAIALIPDWKPDLVLCGGDMVAGQYPSLTKPEIQAMWAGFDRHIGAPLRQAQLPYGFTVGNHDASGALAIGGQPLFAQERDLATAHWNDPRHDPGIPFVDRAGFPFYYTFEQKQVFYLVWDASTSIIPQAQLDWAAQSLASPAAQKAKMRIVIGHLPLYAVAVGRDELGEILARAEELRSLLERYRVHTYISGHDHAYYPAHQGKLQLLHCGILGSGPRPLLNSHLPTEKTLTVIDIDLNAESTTYTTYDAVNLQVVDFKKLPRLIVGPNGRVLRRDIEITDLTPAEQALTWVSSTS</sequence>
<evidence type="ECO:0000256" key="1">
    <source>
        <dbReference type="ARBA" id="ARBA00022729"/>
    </source>
</evidence>
<accession>A0A098THK4</accession>
<dbReference type="Proteomes" id="UP000030170">
    <property type="component" value="Unassembled WGS sequence"/>
</dbReference>
<proteinExistence type="predicted"/>
<dbReference type="InterPro" id="IPR004843">
    <property type="entry name" value="Calcineurin-like_PHP"/>
</dbReference>
<dbReference type="OrthoDB" id="651281at2"/>
<dbReference type="InterPro" id="IPR006311">
    <property type="entry name" value="TAT_signal"/>
</dbReference>
<dbReference type="Gene3D" id="3.60.21.10">
    <property type="match status" value="1"/>
</dbReference>
<evidence type="ECO:0000313" key="4">
    <source>
        <dbReference type="EMBL" id="KGF71457.1"/>
    </source>
</evidence>
<evidence type="ECO:0000259" key="3">
    <source>
        <dbReference type="Pfam" id="PF00149"/>
    </source>
</evidence>
<dbReference type="Pfam" id="PF00149">
    <property type="entry name" value="Metallophos"/>
    <property type="match status" value="1"/>
</dbReference>
<organism evidence="4 5">
    <name type="scientific">Neosynechococcus sphagnicola sy1</name>
    <dbReference type="NCBI Taxonomy" id="1497020"/>
    <lineage>
        <taxon>Bacteria</taxon>
        <taxon>Bacillati</taxon>
        <taxon>Cyanobacteriota</taxon>
        <taxon>Cyanophyceae</taxon>
        <taxon>Neosynechococcales</taxon>
        <taxon>Neosynechococcaceae</taxon>
        <taxon>Neosynechococcus</taxon>
    </lineage>
</organism>
<dbReference type="RefSeq" id="WP_036536700.1">
    <property type="nucleotide sequence ID" value="NZ_JJML01000074.1"/>
</dbReference>
<dbReference type="GO" id="GO:0003993">
    <property type="term" value="F:acid phosphatase activity"/>
    <property type="evidence" value="ECO:0007669"/>
    <property type="project" value="InterPro"/>
</dbReference>
<feature type="chain" id="PRO_5001941036" evidence="2">
    <location>
        <begin position="30"/>
        <end position="385"/>
    </location>
</feature>
<keyword evidence="5" id="KW-1185">Reference proteome</keyword>
<dbReference type="EMBL" id="JJML01000074">
    <property type="protein sequence ID" value="KGF71457.1"/>
    <property type="molecule type" value="Genomic_DNA"/>
</dbReference>
<gene>
    <name evidence="4" type="ORF">DO97_19470</name>
</gene>
<evidence type="ECO:0000313" key="5">
    <source>
        <dbReference type="Proteomes" id="UP000030170"/>
    </source>
</evidence>
<dbReference type="PANTHER" id="PTHR22953">
    <property type="entry name" value="ACID PHOSPHATASE RELATED"/>
    <property type="match status" value="1"/>
</dbReference>
<dbReference type="InterPro" id="IPR029052">
    <property type="entry name" value="Metallo-depent_PP-like"/>
</dbReference>
<dbReference type="SUPFAM" id="SSF56300">
    <property type="entry name" value="Metallo-dependent phosphatases"/>
    <property type="match status" value="1"/>
</dbReference>
<feature type="signal peptide" evidence="2">
    <location>
        <begin position="1"/>
        <end position="29"/>
    </location>
</feature>
<name>A0A098THK4_9CYAN</name>
<dbReference type="PANTHER" id="PTHR22953:SF153">
    <property type="entry name" value="PURPLE ACID PHOSPHATASE"/>
    <property type="match status" value="1"/>
</dbReference>
<keyword evidence="1 2" id="KW-0732">Signal</keyword>
<comment type="caution">
    <text evidence="4">The sequence shown here is derived from an EMBL/GenBank/DDBJ whole genome shotgun (WGS) entry which is preliminary data.</text>
</comment>
<evidence type="ECO:0000256" key="2">
    <source>
        <dbReference type="SAM" id="SignalP"/>
    </source>
</evidence>
<reference evidence="4 5" key="1">
    <citation type="journal article" date="2014" name="Mol. Ecol.">
        <title>Evolution of Synechococcus.</title>
        <authorList>
            <person name="Dvorak P."/>
            <person name="Casamatta D."/>
            <person name="Hasler P."/>
            <person name="Poulickova A."/>
            <person name="Ondrej V."/>
            <person name="Sanges R."/>
        </authorList>
    </citation>
    <scope>NUCLEOTIDE SEQUENCE [LARGE SCALE GENOMIC DNA]</scope>
    <source>
        <strain evidence="4 5">CAUP A 1101</strain>
    </source>
</reference>
<dbReference type="InterPro" id="IPR039331">
    <property type="entry name" value="PAPs-like"/>
</dbReference>
<dbReference type="STRING" id="1497020.DO97_19470"/>